<feature type="compositionally biased region" description="Low complexity" evidence="3">
    <location>
        <begin position="696"/>
        <end position="710"/>
    </location>
</feature>
<proteinExistence type="inferred from homology"/>
<keyword evidence="2" id="KW-0809">Transit peptide</keyword>
<dbReference type="Gene3D" id="2.60.40.10">
    <property type="entry name" value="Immunoglobulins"/>
    <property type="match status" value="1"/>
</dbReference>
<evidence type="ECO:0000313" key="6">
    <source>
        <dbReference type="Proteomes" id="UP001304461"/>
    </source>
</evidence>
<comment type="caution">
    <text evidence="5">The sequence shown here is derived from an EMBL/GenBank/DDBJ whole genome shotgun (WGS) entry which is preliminary data.</text>
</comment>
<sequence>MSATRIGHPWPLGASVTRRGVNFSVVAPLATRIELLIFADGAAREPLEVIELDPGHRSGEHWHVEVEGLGIGCCYGYRVFGPIQPGSHGFNPSKVLLDPCARAITGWDVYQRGAAVGAVPNASACLKGVVTERDRFDFDAAPRPRHSWQKSVIYELHVGGFTRGAGCPVPAERQGTLLGLIDTLPYLQSMGVTAIELLPVMAFDPQDAPAGRFNHWGYSPVSWMAPHPAYLVERDPLQGRHEVRQLVTACHQAGLEVLLDVVYNHTSEGNQEGPTLSWRGLGDALYYHQTTRGDYLDVSGCGNTIAANRPLVRRLILESLRCWSTELGIDGFRFDLGIALTRGEGLAPLDAPPLFEEMEADPDLSDLKVVSEPWDCGGLYRLADFPARRVASWNGRFRDDVRRFWKGDDRTTWSLSQRLSGNPDLFNGQPSPVGRTINFLTAHDGFTLADLVSFDRKHNLANGENDRDGDNHNNSWNHGVEGPCTDAGVNGLRDRQLRNLLASLLLAPGVPMLLMGDEVRRSQGGNNNTWCQNNPLGWMHWQPDAGDMALRRFLRRLIQLRQRLAPLLNQELPLAPAPNGPARGAGSQPLWREWHGLELGKPDWASWSHCLAWSLHDASLGPLLWCGMNAYYQPMQFQLPAQAAGWRRVIDTAIPGDHDLPAKADPWLLPTAPLESRSLMLLVATPLLEDTEAQAGVQAGPGGAAPAEEQAGGGNRTRIISLEG</sequence>
<dbReference type="Proteomes" id="UP001304461">
    <property type="component" value="Unassembled WGS sequence"/>
</dbReference>
<organism evidence="5 6">
    <name type="scientific">Cyanobium gracile UHCC 0139</name>
    <dbReference type="NCBI Taxonomy" id="3110308"/>
    <lineage>
        <taxon>Bacteria</taxon>
        <taxon>Bacillati</taxon>
        <taxon>Cyanobacteriota</taxon>
        <taxon>Cyanophyceae</taxon>
        <taxon>Synechococcales</taxon>
        <taxon>Prochlorococcaceae</taxon>
        <taxon>Cyanobium</taxon>
    </lineage>
</organism>
<dbReference type="InterPro" id="IPR004193">
    <property type="entry name" value="Glyco_hydro_13_N"/>
</dbReference>
<dbReference type="CDD" id="cd11326">
    <property type="entry name" value="AmyAc_Glg_debranch"/>
    <property type="match status" value="1"/>
</dbReference>
<dbReference type="CDD" id="cd02856">
    <property type="entry name" value="E_set_GDE_Isoamylase_N"/>
    <property type="match status" value="1"/>
</dbReference>
<evidence type="ECO:0000313" key="5">
    <source>
        <dbReference type="EMBL" id="MEA5390857.1"/>
    </source>
</evidence>
<evidence type="ECO:0000256" key="1">
    <source>
        <dbReference type="ARBA" id="ARBA00008061"/>
    </source>
</evidence>
<feature type="domain" description="Glycosyl hydrolase family 13 catalytic" evidence="4">
    <location>
        <begin position="155"/>
        <end position="561"/>
    </location>
</feature>
<dbReference type="Gene3D" id="3.20.20.80">
    <property type="entry name" value="Glycosidases"/>
    <property type="match status" value="1"/>
</dbReference>
<dbReference type="SMART" id="SM00642">
    <property type="entry name" value="Aamy"/>
    <property type="match status" value="1"/>
</dbReference>
<evidence type="ECO:0000259" key="4">
    <source>
        <dbReference type="SMART" id="SM00642"/>
    </source>
</evidence>
<comment type="similarity">
    <text evidence="1">Belongs to the glycosyl hydrolase 13 family.</text>
</comment>
<feature type="region of interest" description="Disordered" evidence="3">
    <location>
        <begin position="696"/>
        <end position="724"/>
    </location>
</feature>
<protein>
    <submittedName>
        <fullName evidence="5">Isoamylase</fullName>
    </submittedName>
</protein>
<feature type="compositionally biased region" description="Basic and acidic residues" evidence="3">
    <location>
        <begin position="461"/>
        <end position="471"/>
    </location>
</feature>
<evidence type="ECO:0000256" key="2">
    <source>
        <dbReference type="ARBA" id="ARBA00022946"/>
    </source>
</evidence>
<dbReference type="Pfam" id="PF02922">
    <property type="entry name" value="CBM_48"/>
    <property type="match status" value="1"/>
</dbReference>
<evidence type="ECO:0000256" key="3">
    <source>
        <dbReference type="SAM" id="MobiDB-lite"/>
    </source>
</evidence>
<dbReference type="Gene3D" id="2.60.40.1180">
    <property type="entry name" value="Golgi alpha-mannosidase II"/>
    <property type="match status" value="1"/>
</dbReference>
<dbReference type="SUPFAM" id="SSF81296">
    <property type="entry name" value="E set domains"/>
    <property type="match status" value="1"/>
</dbReference>
<dbReference type="InterPro" id="IPR013780">
    <property type="entry name" value="Glyco_hydro_b"/>
</dbReference>
<dbReference type="SUPFAM" id="SSF51011">
    <property type="entry name" value="Glycosyl hydrolase domain"/>
    <property type="match status" value="1"/>
</dbReference>
<dbReference type="EMBL" id="JAYGHX010000003">
    <property type="protein sequence ID" value="MEA5390857.1"/>
    <property type="molecule type" value="Genomic_DNA"/>
</dbReference>
<dbReference type="InterPro" id="IPR017853">
    <property type="entry name" value="GH"/>
</dbReference>
<dbReference type="InterPro" id="IPR013783">
    <property type="entry name" value="Ig-like_fold"/>
</dbReference>
<dbReference type="Pfam" id="PF21156">
    <property type="entry name" value="ISOA1-3_C"/>
    <property type="match status" value="1"/>
</dbReference>
<dbReference type="PANTHER" id="PTHR43002">
    <property type="entry name" value="GLYCOGEN DEBRANCHING ENZYME"/>
    <property type="match status" value="1"/>
</dbReference>
<feature type="region of interest" description="Disordered" evidence="3">
    <location>
        <begin position="461"/>
        <end position="481"/>
    </location>
</feature>
<gene>
    <name evidence="5" type="ORF">VB738_06235</name>
</gene>
<dbReference type="InterPro" id="IPR044505">
    <property type="entry name" value="GlgX_Isoamylase_N_E_set"/>
</dbReference>
<dbReference type="SUPFAM" id="SSF51445">
    <property type="entry name" value="(Trans)glycosidases"/>
    <property type="match status" value="1"/>
</dbReference>
<dbReference type="Pfam" id="PF00128">
    <property type="entry name" value="Alpha-amylase"/>
    <property type="match status" value="1"/>
</dbReference>
<keyword evidence="6" id="KW-1185">Reference proteome</keyword>
<accession>A0ABU5RSU1</accession>
<reference evidence="5 6" key="1">
    <citation type="submission" date="2023-12" db="EMBL/GenBank/DDBJ databases">
        <title>Baltic Sea Cyanobacteria.</title>
        <authorList>
            <person name="Delbaje E."/>
            <person name="Fewer D.P."/>
            <person name="Shishido T.K."/>
        </authorList>
    </citation>
    <scope>NUCLEOTIDE SEQUENCE [LARGE SCALE GENOMIC DNA]</scope>
    <source>
        <strain evidence="5 6">UHCC 0139</strain>
    </source>
</reference>
<name>A0ABU5RSU1_9CYAN</name>
<dbReference type="InterPro" id="IPR048650">
    <property type="entry name" value="ISOA1-3-like_C"/>
</dbReference>
<dbReference type="InterPro" id="IPR006047">
    <property type="entry name" value="GH13_cat_dom"/>
</dbReference>
<dbReference type="RefSeq" id="WP_323305175.1">
    <property type="nucleotide sequence ID" value="NZ_JAYGHX010000003.1"/>
</dbReference>
<dbReference type="InterPro" id="IPR014756">
    <property type="entry name" value="Ig_E-set"/>
</dbReference>